<accession>T1HPX6</accession>
<dbReference type="InParanoid" id="T1HPX6"/>
<reference evidence="3" key="1">
    <citation type="submission" date="2015-05" db="UniProtKB">
        <authorList>
            <consortium name="EnsemblMetazoa"/>
        </authorList>
    </citation>
    <scope>IDENTIFICATION</scope>
</reference>
<evidence type="ECO:0000256" key="1">
    <source>
        <dbReference type="SAM" id="MobiDB-lite"/>
    </source>
</evidence>
<dbReference type="VEuPathDB" id="VectorBase:RPRC006100"/>
<proteinExistence type="predicted"/>
<feature type="signal peptide" evidence="2">
    <location>
        <begin position="1"/>
        <end position="23"/>
    </location>
</feature>
<evidence type="ECO:0000313" key="4">
    <source>
        <dbReference type="Proteomes" id="UP000015103"/>
    </source>
</evidence>
<dbReference type="AlphaFoldDB" id="T1HPX6"/>
<keyword evidence="2" id="KW-0732">Signal</keyword>
<name>T1HPX6_RHOPR</name>
<organism evidence="3 4">
    <name type="scientific">Rhodnius prolixus</name>
    <name type="common">Triatomid bug</name>
    <dbReference type="NCBI Taxonomy" id="13249"/>
    <lineage>
        <taxon>Eukaryota</taxon>
        <taxon>Metazoa</taxon>
        <taxon>Ecdysozoa</taxon>
        <taxon>Arthropoda</taxon>
        <taxon>Hexapoda</taxon>
        <taxon>Insecta</taxon>
        <taxon>Pterygota</taxon>
        <taxon>Neoptera</taxon>
        <taxon>Paraneoptera</taxon>
        <taxon>Hemiptera</taxon>
        <taxon>Heteroptera</taxon>
        <taxon>Panheteroptera</taxon>
        <taxon>Cimicomorpha</taxon>
        <taxon>Reduviidae</taxon>
        <taxon>Triatominae</taxon>
        <taxon>Rhodnius</taxon>
    </lineage>
</organism>
<evidence type="ECO:0000313" key="3">
    <source>
        <dbReference type="EnsemblMetazoa" id="RPRC006100-PA"/>
    </source>
</evidence>
<protein>
    <submittedName>
        <fullName evidence="3">Uncharacterized protein</fullName>
    </submittedName>
</protein>
<evidence type="ECO:0000256" key="2">
    <source>
        <dbReference type="SAM" id="SignalP"/>
    </source>
</evidence>
<feature type="region of interest" description="Disordered" evidence="1">
    <location>
        <begin position="22"/>
        <end position="58"/>
    </location>
</feature>
<dbReference type="HOGENOM" id="CLU_1818192_0_0_1"/>
<feature type="chain" id="PRO_5043422089" evidence="2">
    <location>
        <begin position="24"/>
        <end position="142"/>
    </location>
</feature>
<dbReference type="EMBL" id="ACPB03001892">
    <property type="status" value="NOT_ANNOTATED_CDS"/>
    <property type="molecule type" value="Genomic_DNA"/>
</dbReference>
<dbReference type="STRING" id="13249.T1HPX6"/>
<dbReference type="Proteomes" id="UP000015103">
    <property type="component" value="Unassembled WGS sequence"/>
</dbReference>
<sequence>MVAPGLLLAAVLCLLSVSPPQRGGVTGQRRGGTASRPAQSRPGTPGHSGSNIGLSPPLASLRPPHSNITIGLILPKTLFGARSYNRAMIEAVNGLYKPRGRKLSFLRRYAFTVGQVNTQMMELTPSPTGIVFCDISRLFHKL</sequence>
<dbReference type="EnsemblMetazoa" id="RPRC006100-RA">
    <property type="protein sequence ID" value="RPRC006100-PA"/>
    <property type="gene ID" value="RPRC006100"/>
</dbReference>
<keyword evidence="4" id="KW-1185">Reference proteome</keyword>
<feature type="compositionally biased region" description="Polar residues" evidence="1">
    <location>
        <begin position="36"/>
        <end position="53"/>
    </location>
</feature>